<dbReference type="NCBIfam" id="TIGR02937">
    <property type="entry name" value="sigma70-ECF"/>
    <property type="match status" value="1"/>
</dbReference>
<dbReference type="GO" id="GO:0003677">
    <property type="term" value="F:DNA binding"/>
    <property type="evidence" value="ECO:0007669"/>
    <property type="project" value="InterPro"/>
</dbReference>
<dbReference type="GO" id="GO:0016987">
    <property type="term" value="F:sigma factor activity"/>
    <property type="evidence" value="ECO:0007669"/>
    <property type="project" value="UniProtKB-KW"/>
</dbReference>
<dbReference type="InterPro" id="IPR013249">
    <property type="entry name" value="RNA_pol_sigma70_r4_t2"/>
</dbReference>
<dbReference type="RefSeq" id="WP_159264018.1">
    <property type="nucleotide sequence ID" value="NZ_CP041348.1"/>
</dbReference>
<gene>
    <name evidence="5" type="ORF">FMA36_14745</name>
</gene>
<sequence>MTRRDDAEDHLQSAFVNYLERPDGSIGHPEAYITRSAVNLSHNARRREQVGCIAPGGRDDMLGDVRDTAPTQEEAYQARERLIRFHAGCQRLPRRTRQAFLLHRVEKMTYREIASLLAWQQGQIVFRNCPLGAVVAEINRYMPQKITLRALQLIGQRLSGVYYISRGDSFLQMLPRLVRACDGLEIAPV</sequence>
<keyword evidence="1" id="KW-0805">Transcription regulation</keyword>
<dbReference type="InterPro" id="IPR039425">
    <property type="entry name" value="RNA_pol_sigma-70-like"/>
</dbReference>
<dbReference type="PANTHER" id="PTHR43133">
    <property type="entry name" value="RNA POLYMERASE ECF-TYPE SIGMA FACTO"/>
    <property type="match status" value="1"/>
</dbReference>
<protein>
    <submittedName>
        <fullName evidence="5">Sigma-70 family RNA polymerase sigma factor</fullName>
    </submittedName>
</protein>
<dbReference type="GO" id="GO:0006352">
    <property type="term" value="P:DNA-templated transcription initiation"/>
    <property type="evidence" value="ECO:0007669"/>
    <property type="project" value="InterPro"/>
</dbReference>
<dbReference type="InterPro" id="IPR036388">
    <property type="entry name" value="WH-like_DNA-bd_sf"/>
</dbReference>
<dbReference type="Gene3D" id="1.10.10.10">
    <property type="entry name" value="Winged helix-like DNA-binding domain superfamily/Winged helix DNA-binding domain"/>
    <property type="match status" value="1"/>
</dbReference>
<dbReference type="PANTHER" id="PTHR43133:SF63">
    <property type="entry name" value="RNA POLYMERASE SIGMA FACTOR FECI-RELATED"/>
    <property type="match status" value="1"/>
</dbReference>
<evidence type="ECO:0000256" key="1">
    <source>
        <dbReference type="ARBA" id="ARBA00023015"/>
    </source>
</evidence>
<proteinExistence type="predicted"/>
<evidence type="ECO:0000259" key="4">
    <source>
        <dbReference type="Pfam" id="PF08281"/>
    </source>
</evidence>
<dbReference type="SUPFAM" id="SSF88659">
    <property type="entry name" value="Sigma3 and sigma4 domains of RNA polymerase sigma factors"/>
    <property type="match status" value="1"/>
</dbReference>
<dbReference type="Proteomes" id="UP000464674">
    <property type="component" value="Chromosome"/>
</dbReference>
<evidence type="ECO:0000256" key="2">
    <source>
        <dbReference type="ARBA" id="ARBA00023082"/>
    </source>
</evidence>
<dbReference type="InterPro" id="IPR013324">
    <property type="entry name" value="RNA_pol_sigma_r3/r4-like"/>
</dbReference>
<keyword evidence="3" id="KW-0804">Transcription</keyword>
<dbReference type="AlphaFoldDB" id="A0A857FQW6"/>
<evidence type="ECO:0000256" key="3">
    <source>
        <dbReference type="ARBA" id="ARBA00023163"/>
    </source>
</evidence>
<evidence type="ECO:0000313" key="6">
    <source>
        <dbReference type="Proteomes" id="UP000464674"/>
    </source>
</evidence>
<dbReference type="OrthoDB" id="9794372at2"/>
<dbReference type="EMBL" id="CP041348">
    <property type="protein sequence ID" value="QHC36592.1"/>
    <property type="molecule type" value="Genomic_DNA"/>
</dbReference>
<organism evidence="5 6">
    <name type="scientific">Komagataeibacter xylinus</name>
    <name type="common">Gluconacetobacter xylinus</name>
    <dbReference type="NCBI Taxonomy" id="28448"/>
    <lineage>
        <taxon>Bacteria</taxon>
        <taxon>Pseudomonadati</taxon>
        <taxon>Pseudomonadota</taxon>
        <taxon>Alphaproteobacteria</taxon>
        <taxon>Acetobacterales</taxon>
        <taxon>Acetobacteraceae</taxon>
        <taxon>Komagataeibacter</taxon>
    </lineage>
</organism>
<reference evidence="5 6" key="1">
    <citation type="journal article" date="2020" name="Carbohydr. Polym.">
        <title>Characterization and optimization of production of bacterial cellulose from strain CGMCC 17276 based on whole-genome analysis.</title>
        <authorList>
            <person name="Lu T."/>
            <person name="Gao H."/>
            <person name="Liao B."/>
            <person name="Wu J."/>
            <person name="Zhang W."/>
            <person name="Huang J."/>
            <person name="Liu M."/>
            <person name="Huang J."/>
            <person name="Chang Z."/>
            <person name="Jin M."/>
            <person name="Yi Z."/>
            <person name="Jiang D."/>
        </authorList>
    </citation>
    <scope>NUCLEOTIDE SEQUENCE [LARGE SCALE GENOMIC DNA]</scope>
    <source>
        <strain evidence="5 6">CGMCC 17276</strain>
    </source>
</reference>
<keyword evidence="2" id="KW-0731">Sigma factor</keyword>
<evidence type="ECO:0000313" key="5">
    <source>
        <dbReference type="EMBL" id="QHC36592.1"/>
    </source>
</evidence>
<dbReference type="InterPro" id="IPR014284">
    <property type="entry name" value="RNA_pol_sigma-70_dom"/>
</dbReference>
<name>A0A857FQW6_KOMXY</name>
<dbReference type="Pfam" id="PF08281">
    <property type="entry name" value="Sigma70_r4_2"/>
    <property type="match status" value="1"/>
</dbReference>
<accession>A0A857FQW6</accession>
<feature type="domain" description="RNA polymerase sigma factor 70 region 4 type 2" evidence="4">
    <location>
        <begin position="90"/>
        <end position="117"/>
    </location>
</feature>